<gene>
    <name evidence="1" type="ORF">HX850_04460</name>
</gene>
<name>A0A7K4MLS9_9ARCH</name>
<reference evidence="1 2" key="1">
    <citation type="journal article" date="2019" name="Environ. Microbiol.">
        <title>Genomics insights into ecotype formation of ammonia-oxidizing archaea in the deep ocean.</title>
        <authorList>
            <person name="Wang Y."/>
            <person name="Huang J.M."/>
            <person name="Cui G.J."/>
            <person name="Nunoura T."/>
            <person name="Takaki Y."/>
            <person name="Li W.L."/>
            <person name="Li J."/>
            <person name="Gao Z.M."/>
            <person name="Takai K."/>
            <person name="Zhang A.Q."/>
            <person name="Stepanauskas R."/>
        </authorList>
    </citation>
    <scope>NUCLEOTIDE SEQUENCE [LARGE SCALE GENOMIC DNA]</scope>
    <source>
        <strain evidence="1 2">C4</strain>
    </source>
</reference>
<proteinExistence type="predicted"/>
<dbReference type="Proteomes" id="UP000568446">
    <property type="component" value="Unassembled WGS sequence"/>
</dbReference>
<sequence length="86" mass="9978">MVSTTPRDGLTVYRFVGVTFDENYKEGQDVLNQAISEGYKITRDYRTESGIVFSLVLENQLVVDPNQRTLEYYVPVVVNTKREQKR</sequence>
<organism evidence="1 2">
    <name type="scientific">Marine Group I thaumarchaeote</name>
    <dbReference type="NCBI Taxonomy" id="2511932"/>
    <lineage>
        <taxon>Archaea</taxon>
        <taxon>Nitrososphaerota</taxon>
        <taxon>Marine Group I</taxon>
    </lineage>
</organism>
<protein>
    <submittedName>
        <fullName evidence="1">Uncharacterized protein</fullName>
    </submittedName>
</protein>
<accession>A0A7K4MLS9</accession>
<comment type="caution">
    <text evidence="1">The sequence shown here is derived from an EMBL/GenBank/DDBJ whole genome shotgun (WGS) entry which is preliminary data.</text>
</comment>
<dbReference type="EMBL" id="JACATK010000030">
    <property type="protein sequence ID" value="NWJ30149.1"/>
    <property type="molecule type" value="Genomic_DNA"/>
</dbReference>
<dbReference type="AlphaFoldDB" id="A0A7K4MLS9"/>
<evidence type="ECO:0000313" key="2">
    <source>
        <dbReference type="Proteomes" id="UP000568446"/>
    </source>
</evidence>
<evidence type="ECO:0000313" key="1">
    <source>
        <dbReference type="EMBL" id="NWJ30149.1"/>
    </source>
</evidence>